<feature type="domain" description="Transposase DDE" evidence="2">
    <location>
        <begin position="92"/>
        <end position="145"/>
    </location>
</feature>
<evidence type="ECO:0000259" key="2">
    <source>
        <dbReference type="Pfam" id="PF13751"/>
    </source>
</evidence>
<organism evidence="3 4">
    <name type="scientific">Streptomyces thermolineatus</name>
    <dbReference type="NCBI Taxonomy" id="44033"/>
    <lineage>
        <taxon>Bacteria</taxon>
        <taxon>Bacillati</taxon>
        <taxon>Actinomycetota</taxon>
        <taxon>Actinomycetes</taxon>
        <taxon>Kitasatosporales</taxon>
        <taxon>Streptomycetaceae</taxon>
        <taxon>Streptomyces</taxon>
    </lineage>
</organism>
<dbReference type="Pfam" id="PF13751">
    <property type="entry name" value="DDE_Tnp_1_6"/>
    <property type="match status" value="1"/>
</dbReference>
<accession>A0ABN3LHX4</accession>
<gene>
    <name evidence="3" type="ORF">GCM10010406_18860</name>
</gene>
<feature type="compositionally biased region" description="Pro residues" evidence="1">
    <location>
        <begin position="163"/>
        <end position="177"/>
    </location>
</feature>
<sequence>MNGAHRIITAAGVTTNPSGVLNHTVMLDQSAANTGIHPKQALVDAGYCSEANLAAAADRKQEHGTDTFMATGRLTHDEQASAAPRGRIPQDATARERMARKLRTKPGRAAYSRRKAIVEPVFGQTVTCQDGRELLLLGENGARGDCRRPATTSARSSGATEPPGRPPPGPDGPAGAP</sequence>
<reference evidence="3 4" key="1">
    <citation type="journal article" date="2019" name="Int. J. Syst. Evol. Microbiol.">
        <title>The Global Catalogue of Microorganisms (GCM) 10K type strain sequencing project: providing services to taxonomists for standard genome sequencing and annotation.</title>
        <authorList>
            <consortium name="The Broad Institute Genomics Platform"/>
            <consortium name="The Broad Institute Genome Sequencing Center for Infectious Disease"/>
            <person name="Wu L."/>
            <person name="Ma J."/>
        </authorList>
    </citation>
    <scope>NUCLEOTIDE SEQUENCE [LARGE SCALE GENOMIC DNA]</scope>
    <source>
        <strain evidence="3 4">JCM 6307</strain>
    </source>
</reference>
<dbReference type="Proteomes" id="UP001501358">
    <property type="component" value="Unassembled WGS sequence"/>
</dbReference>
<evidence type="ECO:0000313" key="4">
    <source>
        <dbReference type="Proteomes" id="UP001501358"/>
    </source>
</evidence>
<evidence type="ECO:0000313" key="3">
    <source>
        <dbReference type="EMBL" id="GAA2482812.1"/>
    </source>
</evidence>
<name>A0ABN3LHX4_9ACTN</name>
<protein>
    <recommendedName>
        <fullName evidence="2">Transposase DDE domain-containing protein</fullName>
    </recommendedName>
</protein>
<feature type="region of interest" description="Disordered" evidence="1">
    <location>
        <begin position="138"/>
        <end position="177"/>
    </location>
</feature>
<dbReference type="InterPro" id="IPR025668">
    <property type="entry name" value="Tnp_DDE_dom"/>
</dbReference>
<proteinExistence type="predicted"/>
<evidence type="ECO:0000256" key="1">
    <source>
        <dbReference type="SAM" id="MobiDB-lite"/>
    </source>
</evidence>
<comment type="caution">
    <text evidence="3">The sequence shown here is derived from an EMBL/GenBank/DDBJ whole genome shotgun (WGS) entry which is preliminary data.</text>
</comment>
<dbReference type="EMBL" id="BAAATA010000008">
    <property type="protein sequence ID" value="GAA2482812.1"/>
    <property type="molecule type" value="Genomic_DNA"/>
</dbReference>
<keyword evidence="4" id="KW-1185">Reference proteome</keyword>